<dbReference type="Gene3D" id="3.40.50.12780">
    <property type="entry name" value="N-terminal domain of ligase-like"/>
    <property type="match status" value="1"/>
</dbReference>
<evidence type="ECO:0000256" key="4">
    <source>
        <dbReference type="ARBA" id="ARBA00022553"/>
    </source>
</evidence>
<keyword evidence="5" id="KW-0677">Repeat</keyword>
<dbReference type="PANTHER" id="PTHR45527:SF1">
    <property type="entry name" value="FATTY ACID SYNTHASE"/>
    <property type="match status" value="1"/>
</dbReference>
<keyword evidence="6" id="KW-0045">Antibiotic biosynthesis</keyword>
<evidence type="ECO:0000256" key="5">
    <source>
        <dbReference type="ARBA" id="ARBA00022737"/>
    </source>
</evidence>
<dbReference type="RefSeq" id="WP_147133926.1">
    <property type="nucleotide sequence ID" value="NZ_VLLL01000005.1"/>
</dbReference>
<dbReference type="GO" id="GO:0072330">
    <property type="term" value="P:monocarboxylic acid biosynthetic process"/>
    <property type="evidence" value="ECO:0007669"/>
    <property type="project" value="UniProtKB-ARBA"/>
</dbReference>
<reference evidence="9 10" key="1">
    <citation type="journal article" date="2013" name="Stand. Genomic Sci.">
        <title>Genomic Encyclopedia of Type Strains, Phase I: The one thousand microbial genomes (KMG-I) project.</title>
        <authorList>
            <person name="Kyrpides N.C."/>
            <person name="Woyke T."/>
            <person name="Eisen J.A."/>
            <person name="Garrity G."/>
            <person name="Lilburn T.G."/>
            <person name="Beck B.J."/>
            <person name="Whitman W.B."/>
            <person name="Hugenholtz P."/>
            <person name="Klenk H.P."/>
        </authorList>
    </citation>
    <scope>NUCLEOTIDE SEQUENCE [LARGE SCALE GENOMIC DNA]</scope>
    <source>
        <strain evidence="9 10">DSM 45044</strain>
    </source>
</reference>
<dbReference type="OrthoDB" id="2472181at2"/>
<dbReference type="CDD" id="cd05930">
    <property type="entry name" value="A_NRPS"/>
    <property type="match status" value="1"/>
</dbReference>
<evidence type="ECO:0000256" key="3">
    <source>
        <dbReference type="ARBA" id="ARBA00022450"/>
    </source>
</evidence>
<dbReference type="InterPro" id="IPR000873">
    <property type="entry name" value="AMP-dep_synth/lig_dom"/>
</dbReference>
<comment type="similarity">
    <text evidence="2">Belongs to the ATP-dependent AMP-binding enzyme family.</text>
</comment>
<dbReference type="Pfam" id="PF00668">
    <property type="entry name" value="Condensation"/>
    <property type="match status" value="3"/>
</dbReference>
<dbReference type="GO" id="GO:0003824">
    <property type="term" value="F:catalytic activity"/>
    <property type="evidence" value="ECO:0007669"/>
    <property type="project" value="InterPro"/>
</dbReference>
<dbReference type="GO" id="GO:0031177">
    <property type="term" value="F:phosphopantetheine binding"/>
    <property type="evidence" value="ECO:0007669"/>
    <property type="project" value="InterPro"/>
</dbReference>
<dbReference type="CDD" id="cd19534">
    <property type="entry name" value="E_NRPS"/>
    <property type="match status" value="1"/>
</dbReference>
<keyword evidence="4" id="KW-0597">Phosphoprotein</keyword>
<dbReference type="InterPro" id="IPR020845">
    <property type="entry name" value="AMP-binding_CS"/>
</dbReference>
<dbReference type="InterPro" id="IPR045851">
    <property type="entry name" value="AMP-bd_C_sf"/>
</dbReference>
<evidence type="ECO:0000256" key="2">
    <source>
        <dbReference type="ARBA" id="ARBA00006432"/>
    </source>
</evidence>
<dbReference type="Proteomes" id="UP000321617">
    <property type="component" value="Unassembled WGS sequence"/>
</dbReference>
<dbReference type="SUPFAM" id="SSF52777">
    <property type="entry name" value="CoA-dependent acyltransferases"/>
    <property type="match status" value="6"/>
</dbReference>
<dbReference type="NCBIfam" id="TIGR01733">
    <property type="entry name" value="AA-adenyl-dom"/>
    <property type="match status" value="2"/>
</dbReference>
<dbReference type="Gene3D" id="3.40.50.980">
    <property type="match status" value="2"/>
</dbReference>
<dbReference type="GO" id="GO:0005829">
    <property type="term" value="C:cytosol"/>
    <property type="evidence" value="ECO:0007669"/>
    <property type="project" value="TreeGrafter"/>
</dbReference>
<keyword evidence="3" id="KW-0596">Phosphopantetheine</keyword>
<dbReference type="CDD" id="cd19531">
    <property type="entry name" value="LCL_NRPS-like"/>
    <property type="match status" value="2"/>
</dbReference>
<dbReference type="Gene3D" id="3.30.559.30">
    <property type="entry name" value="Nonribosomal peptide synthetase, condensation domain"/>
    <property type="match status" value="3"/>
</dbReference>
<dbReference type="Gene3D" id="1.10.1200.10">
    <property type="entry name" value="ACP-like"/>
    <property type="match status" value="2"/>
</dbReference>
<feature type="domain" description="Carrier" evidence="8">
    <location>
        <begin position="998"/>
        <end position="1073"/>
    </location>
</feature>
<dbReference type="SMART" id="SM00823">
    <property type="entry name" value="PKS_PP"/>
    <property type="match status" value="2"/>
</dbReference>
<dbReference type="InterPro" id="IPR023213">
    <property type="entry name" value="CAT-like_dom_sf"/>
</dbReference>
<feature type="region of interest" description="Disordered" evidence="7">
    <location>
        <begin position="2037"/>
        <end position="2061"/>
    </location>
</feature>
<feature type="compositionally biased region" description="Basic and acidic residues" evidence="7">
    <location>
        <begin position="976"/>
        <end position="997"/>
    </location>
</feature>
<evidence type="ECO:0000256" key="1">
    <source>
        <dbReference type="ARBA" id="ARBA00001957"/>
    </source>
</evidence>
<feature type="region of interest" description="Disordered" evidence="7">
    <location>
        <begin position="975"/>
        <end position="999"/>
    </location>
</feature>
<dbReference type="PROSITE" id="PS00012">
    <property type="entry name" value="PHOSPHOPANTETHEINE"/>
    <property type="match status" value="2"/>
</dbReference>
<dbReference type="PROSITE" id="PS00455">
    <property type="entry name" value="AMP_BINDING"/>
    <property type="match status" value="2"/>
</dbReference>
<dbReference type="PROSITE" id="PS50075">
    <property type="entry name" value="CARRIER"/>
    <property type="match status" value="2"/>
</dbReference>
<dbReference type="InterPro" id="IPR009081">
    <property type="entry name" value="PP-bd_ACP"/>
</dbReference>
<dbReference type="GO" id="GO:0017000">
    <property type="term" value="P:antibiotic biosynthetic process"/>
    <property type="evidence" value="ECO:0007669"/>
    <property type="project" value="UniProtKB-KW"/>
</dbReference>
<dbReference type="FunFam" id="3.40.50.980:FF:000001">
    <property type="entry name" value="Non-ribosomal peptide synthetase"/>
    <property type="match status" value="2"/>
</dbReference>
<evidence type="ECO:0000313" key="9">
    <source>
        <dbReference type="EMBL" id="TWJ15367.1"/>
    </source>
</evidence>
<dbReference type="Pfam" id="PF00501">
    <property type="entry name" value="AMP-binding"/>
    <property type="match status" value="2"/>
</dbReference>
<dbReference type="GO" id="GO:0043041">
    <property type="term" value="P:amino acid activation for nonribosomal peptide biosynthetic process"/>
    <property type="evidence" value="ECO:0007669"/>
    <property type="project" value="TreeGrafter"/>
</dbReference>
<dbReference type="FunFam" id="3.30.559.10:FF:000012">
    <property type="entry name" value="Non-ribosomal peptide synthetase"/>
    <property type="match status" value="1"/>
</dbReference>
<accession>A0A562VC14</accession>
<dbReference type="FunFam" id="1.10.1200.10:FF:000005">
    <property type="entry name" value="Nonribosomal peptide synthetase 1"/>
    <property type="match status" value="1"/>
</dbReference>
<evidence type="ECO:0000256" key="6">
    <source>
        <dbReference type="ARBA" id="ARBA00023194"/>
    </source>
</evidence>
<organism evidence="9 10">
    <name type="scientific">Stackebrandtia albiflava</name>
    <dbReference type="NCBI Taxonomy" id="406432"/>
    <lineage>
        <taxon>Bacteria</taxon>
        <taxon>Bacillati</taxon>
        <taxon>Actinomycetota</taxon>
        <taxon>Actinomycetes</taxon>
        <taxon>Glycomycetales</taxon>
        <taxon>Glycomycetaceae</taxon>
        <taxon>Stackebrandtia</taxon>
    </lineage>
</organism>
<dbReference type="Pfam" id="PF00550">
    <property type="entry name" value="PP-binding"/>
    <property type="match status" value="2"/>
</dbReference>
<dbReference type="InterPro" id="IPR010071">
    <property type="entry name" value="AA_adenyl_dom"/>
</dbReference>
<dbReference type="InterPro" id="IPR001242">
    <property type="entry name" value="Condensation_dom"/>
</dbReference>
<gene>
    <name evidence="9" type="ORF">LX16_1068</name>
</gene>
<dbReference type="InterPro" id="IPR042099">
    <property type="entry name" value="ANL_N_sf"/>
</dbReference>
<evidence type="ECO:0000256" key="7">
    <source>
        <dbReference type="SAM" id="MobiDB-lite"/>
    </source>
</evidence>
<feature type="compositionally biased region" description="Basic and acidic residues" evidence="7">
    <location>
        <begin position="2050"/>
        <end position="2060"/>
    </location>
</feature>
<dbReference type="InterPro" id="IPR010060">
    <property type="entry name" value="NRPS_synth"/>
</dbReference>
<dbReference type="PANTHER" id="PTHR45527">
    <property type="entry name" value="NONRIBOSOMAL PEPTIDE SYNTHETASE"/>
    <property type="match status" value="1"/>
</dbReference>
<sequence length="2609" mass="282538">MKQSIESRLLARMRDGNLPHRIPVVSRDGRAPLSFAQQRLWFLDQLEPDATEYVIPFGFQVTGHLDVAALETAVTMLVARHEVLRTRFIADEEGRPIQVADPARPFTLSRLDAPTDPESLRAVVAAEVGRPFDLAAEHPLRVTVLRQSPGRHVLLVVLHHIAADGWSAGILAGELDRCYTAATTGEDPALPDVGVQYADFAVWQRERLSGAALDSQLSYWTERLAGLEPLELPTDRPRPATRTGDGGGVSFALSPEVTAGLRAVAAAQGGSLFMACLAVFQVLLSRYTRQTDIAVGTPIAGRNHTDIENLVGFFVNTLVMRTDLTDDPTVEQLVTRIRDHSLDAYTHQDLPFEKLVEQLTPDRDLSRNPLFQTMFVLQSAATGGGDVGGTGNETWRLTGCELTPIPVSTGTTKFDLTLTLVEDGDGLTGHFAYATDLFEAATIARMAEHFRNLARAFGSSPSTRTDALDMCSADERELLLDTWNDTVFAHPEHLSIDRLVKQRATEQPDAVAVVDGDTSLTYAALDESADRLAHHLVQAGAGHEVPVGVHLPRGADFITTVLAVLKTGGAYVPLDLDYPPDRLAHMLDDSGAPVVVTTSGLVDALPATTATPVVLDALPTDDGPATPPPAVAAPDTLAYIVYTSGSTGTPKGVQIPHRAVNRLVHNDYAEIGPGDVVAQASNGAFDAFTWECWAALVHGATIAVIDKDTVVDTPALKAALRGHGVTAMFLTAALFHQHLSDDPGVFDGLNTVLYGGEAVDRGTADRLAARGGSAPTVVHVYGPTETTTFATAYRVTPGRHETTATQPIGSPIRNTTAYVVDSRMRPTGTGVAGELLIGGPGVARGYRGRPELTAERFVDNPFGPGVLYRTGDLVKRLPDGEIEFLGRMDQQVKLRGHRIEPGEIETALLADPAISAATVVVREDDPGDKRLVAYLVTDAPPDTTTVRARLRNSLPDYMIPAAFVRIESIPLTPNGKIDRGRLPAPEAGRDGDADRHVPPATPTQALVARVWSEVLRRDEIGAYDDFFTLGGHSLLATQAVSRLRRTLGTEVTVRDLFGNPTVASLAAVLDAAGSATTSAIPTADRGDGLPLSFAQQRLWFLDQLYPGGAEYLVPFAMRVSGDLDVAALEAAVSTIVARHEVLRTRFVADEHGRPAQVIDPPARVTAEFTDLSAEPDGRRRAEQVIADRARTGFDLAGEPPLRLSVVRVSDGEHLVLLVMHHIVSDGWSVGVLATELEAAYRAVSSGDEAGLPALPVQYADFAAWQRDHLTGDLLDRQLSYWTERLAGLEPLELPTDRPRPATRTGDGCRVDTVLPPETVTGLRRLAARHGASLFMTGLAAFQVLLSRYTRQTDIAVGTPIAGRNHTDIENLVGFFVNTLVMRTDLSDDPTVEQLVTRIRDHSLDAYTHQDLPFEKLVEQLTPDRDLSRNPLFQTMFVLHNGGSGTGWRLPGCDVEPFSPHSGKTKFDLTLTMSDDGDRLTGQFAYATDLFDRSTVERMARHLGNLAAALGSAPAHRRVGRLTMIDADERAAVVSEWNRAEADFPADKTIHRLIEERARAVPDAVAVRYGDEEWTYRELNARANQLAHRLREGGAGPGDLVAVCLEHSPDAVISLLAVLKAGAAFVPLDPSYPMARLEFMLADTEAPVVITTCDIARGLPATGADVITLDTEWPRLREVSTDDPPATAGPADLAYVIYTSGSTGRPKGVMLEHHGVVNYLHWCDTAYPARGDVGTFLYSSITFDLTITALFLPLIQGLPIVVPVVDDGHHGVFDSTVDALLDGADTSFLKATPSHLELLTTAAEQTGRRLRIHSIVAGGEELTSALARRIIAVSDVDVTITNEYGATEGSVANVMSATTIRTPLDRKAVHCGRAIQNTKVYIVDEYDRPVPPGVPGEALLGGVCVARGYHRRPDLTSRRFTPDPFGPGRVYRTGDLAVWLPDGHLEFVGRIDDQVKLRGYRIELGEIEAALRDRPGVTAAAVVVRQDSPGEKRLVGYVTGTDAPDTTTLHAALTRRLPEYMVPTALVRLDSLPLTPNGKVDTKALPAPKGALERPGDDHEPPTTPAEIAIAQIWGELLRVERVGVHDNFFELGGDSILSIQVIARAKRYGLHLTPRMVFQHQTVAALAANALPAGTIRAEQGRVTGDVPLTPVQHWFFDTDRAEPHHFNQSVLLETDGLEPDVLERALRSVADHHDVLRMRFQSGRDGVRQFHADDVGDAVVIHRDLSGLDVAATTAAITEEFAGAQRGLRLLDGPLVRAVLVDVGARGQRLLLTVHHLVVDGVSWRILLEDLGFAYSQSARGVRPVFPVKTTSFREWSLRLRELATSPKAVEELGYWARPRASGRLPRDRDGENTLQSRRVVTANLTPSETDALLRDVPRAFGSQINDALLTALAVTVREWTGDDALSVSLEGHGREDLFADVDLSRTVGWFTSMFPVELRTDPAADLPETLISIGDRLAEIPNHGIGYGLLRHLGDESTREALAAVPEPQIIFNYLGQFAPHVPGMGRYADPGESRGGAMSPLGRRGHVLEVNSDIRDGRFGVDFAYSAELHDESTIRRLADRMLAVLRDVIAGATEITAGIAPTPQDFPLARIDDDDLAAILERFSQ</sequence>
<dbReference type="Gene3D" id="3.30.300.30">
    <property type="match status" value="2"/>
</dbReference>
<dbReference type="FunFam" id="3.30.300.30:FF:000010">
    <property type="entry name" value="Enterobactin synthetase component F"/>
    <property type="match status" value="2"/>
</dbReference>
<dbReference type="FunFam" id="3.40.50.12780:FF:000012">
    <property type="entry name" value="Non-ribosomal peptide synthetase"/>
    <property type="match status" value="1"/>
</dbReference>
<dbReference type="InterPro" id="IPR036736">
    <property type="entry name" value="ACP-like_sf"/>
</dbReference>
<dbReference type="SUPFAM" id="SSF56801">
    <property type="entry name" value="Acetyl-CoA synthetase-like"/>
    <property type="match status" value="2"/>
</dbReference>
<dbReference type="GO" id="GO:0044550">
    <property type="term" value="P:secondary metabolite biosynthetic process"/>
    <property type="evidence" value="ECO:0007669"/>
    <property type="project" value="UniProtKB-ARBA"/>
</dbReference>
<dbReference type="CDD" id="cd12117">
    <property type="entry name" value="A_NRPS_Srf_like"/>
    <property type="match status" value="1"/>
</dbReference>
<proteinExistence type="inferred from homology"/>
<dbReference type="NCBIfam" id="NF003417">
    <property type="entry name" value="PRK04813.1"/>
    <property type="match status" value="2"/>
</dbReference>
<dbReference type="NCBIfam" id="TIGR01720">
    <property type="entry name" value="NRPS-para261"/>
    <property type="match status" value="1"/>
</dbReference>
<name>A0A562VC14_9ACTN</name>
<dbReference type="InterPro" id="IPR020806">
    <property type="entry name" value="PKS_PP-bd"/>
</dbReference>
<evidence type="ECO:0000313" key="10">
    <source>
        <dbReference type="Proteomes" id="UP000321617"/>
    </source>
</evidence>
<dbReference type="Pfam" id="PF13193">
    <property type="entry name" value="AMP-binding_C"/>
    <property type="match status" value="2"/>
</dbReference>
<dbReference type="InterPro" id="IPR025110">
    <property type="entry name" value="AMP-bd_C"/>
</dbReference>
<dbReference type="GO" id="GO:0008610">
    <property type="term" value="P:lipid biosynthetic process"/>
    <property type="evidence" value="ECO:0007669"/>
    <property type="project" value="UniProtKB-ARBA"/>
</dbReference>
<dbReference type="InterPro" id="IPR006162">
    <property type="entry name" value="Ppantetheine_attach_site"/>
</dbReference>
<dbReference type="Gene3D" id="3.30.559.10">
    <property type="entry name" value="Chloramphenicol acetyltransferase-like domain"/>
    <property type="match status" value="3"/>
</dbReference>
<dbReference type="SUPFAM" id="SSF47336">
    <property type="entry name" value="ACP-like"/>
    <property type="match status" value="2"/>
</dbReference>
<protein>
    <submittedName>
        <fullName evidence="9">Non-ribosomal peptide synthase protein (TIGR01720 family)/amino acid adenylation domain-containing protein</fullName>
    </submittedName>
</protein>
<comment type="caution">
    <text evidence="9">The sequence shown here is derived from an EMBL/GenBank/DDBJ whole genome shotgun (WGS) entry which is preliminary data.</text>
</comment>
<feature type="domain" description="Carrier" evidence="8">
    <location>
        <begin position="2060"/>
        <end position="2134"/>
    </location>
</feature>
<dbReference type="EMBL" id="VLLL01000005">
    <property type="protein sequence ID" value="TWJ15367.1"/>
    <property type="molecule type" value="Genomic_DNA"/>
</dbReference>
<evidence type="ECO:0000259" key="8">
    <source>
        <dbReference type="PROSITE" id="PS50075"/>
    </source>
</evidence>
<dbReference type="FunFam" id="1.10.1200.10:FF:000016">
    <property type="entry name" value="Non-ribosomal peptide synthase"/>
    <property type="match status" value="1"/>
</dbReference>
<dbReference type="Gene3D" id="2.30.38.10">
    <property type="entry name" value="Luciferase, Domain 3"/>
    <property type="match status" value="1"/>
</dbReference>
<comment type="cofactor">
    <cofactor evidence="1">
        <name>pantetheine 4'-phosphate</name>
        <dbReference type="ChEBI" id="CHEBI:47942"/>
    </cofactor>
</comment>
<keyword evidence="10" id="KW-1185">Reference proteome</keyword>